<evidence type="ECO:0000256" key="2">
    <source>
        <dbReference type="ARBA" id="ARBA00022723"/>
    </source>
</evidence>
<dbReference type="PANTHER" id="PTHR11271:SF6">
    <property type="entry name" value="GUANINE DEAMINASE"/>
    <property type="match status" value="1"/>
</dbReference>
<evidence type="ECO:0000313" key="7">
    <source>
        <dbReference type="Proteomes" id="UP000787672"/>
    </source>
</evidence>
<dbReference type="RefSeq" id="WP_216632112.1">
    <property type="nucleotide sequence ID" value="NZ_JAHLQN010000001.1"/>
</dbReference>
<evidence type="ECO:0000313" key="6">
    <source>
        <dbReference type="EMBL" id="MBU5626638.1"/>
    </source>
</evidence>
<keyword evidence="4" id="KW-0862">Zinc</keyword>
<reference evidence="6 7" key="1">
    <citation type="submission" date="2021-06" db="EMBL/GenBank/DDBJ databases">
        <authorList>
            <person name="Sun Q."/>
            <person name="Li D."/>
        </authorList>
    </citation>
    <scope>NUCLEOTIDE SEQUENCE [LARGE SCALE GENOMIC DNA]</scope>
    <source>
        <strain evidence="6 7">MSJ-2</strain>
    </source>
</reference>
<name>A0ABS6F974_9FIRM</name>
<evidence type="ECO:0000256" key="3">
    <source>
        <dbReference type="ARBA" id="ARBA00022801"/>
    </source>
</evidence>
<dbReference type="InterPro" id="IPR006680">
    <property type="entry name" value="Amidohydro-rel"/>
</dbReference>
<dbReference type="Proteomes" id="UP000787672">
    <property type="component" value="Unassembled WGS sequence"/>
</dbReference>
<comment type="caution">
    <text evidence="6">The sequence shown here is derived from an EMBL/GenBank/DDBJ whole genome shotgun (WGS) entry which is preliminary data.</text>
</comment>
<keyword evidence="2" id="KW-0479">Metal-binding</keyword>
<keyword evidence="7" id="KW-1185">Reference proteome</keyword>
<feature type="domain" description="Amidohydrolase-related" evidence="5">
    <location>
        <begin position="60"/>
        <end position="434"/>
    </location>
</feature>
<evidence type="ECO:0000256" key="4">
    <source>
        <dbReference type="ARBA" id="ARBA00022833"/>
    </source>
</evidence>
<dbReference type="EMBL" id="JAHLQN010000001">
    <property type="protein sequence ID" value="MBU5626638.1"/>
    <property type="molecule type" value="Genomic_DNA"/>
</dbReference>
<evidence type="ECO:0000256" key="1">
    <source>
        <dbReference type="ARBA" id="ARBA00001947"/>
    </source>
</evidence>
<organism evidence="6 7">
    <name type="scientific">Dysosmobacter acutus</name>
    <dbReference type="NCBI Taxonomy" id="2841504"/>
    <lineage>
        <taxon>Bacteria</taxon>
        <taxon>Bacillati</taxon>
        <taxon>Bacillota</taxon>
        <taxon>Clostridia</taxon>
        <taxon>Eubacteriales</taxon>
        <taxon>Oscillospiraceae</taxon>
        <taxon>Dysosmobacter</taxon>
    </lineage>
</organism>
<comment type="cofactor">
    <cofactor evidence="1">
        <name>Zn(2+)</name>
        <dbReference type="ChEBI" id="CHEBI:29105"/>
    </cofactor>
</comment>
<sequence length="435" mass="48847">MNDKLFALKGAIIHTPDPKRFTIVDDGYLVCQNGLVQGVYEKLPGEFKDIPVRDYTGKLIIPGMADMHIHAPQYGFRGLGMDLDLDSVWNTWFETYSLPEESHYADLEYADMAYDKFVGDLLKTTTTRLCIFGTIHRPATELLMDKLAEKGFAAYVGKLNMDRNSIEGLQETTEESLSETRKWLEETVNRHPYVKPMVTPRYTPSCTDTCMEGLQKLVEEFNVPVQSHLSEGLDEIEWVKELKPEIEFYGQAYDMYGMLGGGVPTVMAHCVYPTDAEFEMMSRRKNLWVAHCPQSNLHSSGSGAPIRRYLEAGVHVGLGCDMAGANTLNLFRAIADATTASKVYWAANERKGDPFAKKTYLSLSEAFYIATKGGSSFWGKAGSFEEGSLFDAVVIDDSSLADFNQRSVRQRLERVVQQSDDRHVAAKFINGRQVL</sequence>
<evidence type="ECO:0000259" key="5">
    <source>
        <dbReference type="Pfam" id="PF01979"/>
    </source>
</evidence>
<dbReference type="PANTHER" id="PTHR11271">
    <property type="entry name" value="GUANINE DEAMINASE"/>
    <property type="match status" value="1"/>
</dbReference>
<proteinExistence type="predicted"/>
<gene>
    <name evidence="6" type="ORF">KQI82_06880</name>
</gene>
<protein>
    <submittedName>
        <fullName evidence="6">Amidohydrolase family protein</fullName>
    </submittedName>
</protein>
<dbReference type="Pfam" id="PF01979">
    <property type="entry name" value="Amidohydro_1"/>
    <property type="match status" value="1"/>
</dbReference>
<keyword evidence="3" id="KW-0378">Hydrolase</keyword>
<dbReference type="InterPro" id="IPR051607">
    <property type="entry name" value="Metallo-dep_hydrolases"/>
</dbReference>
<accession>A0ABS6F974</accession>